<dbReference type="Gene3D" id="3.20.20.100">
    <property type="entry name" value="NADP-dependent oxidoreductase domain"/>
    <property type="match status" value="1"/>
</dbReference>
<comment type="similarity">
    <text evidence="2">Belongs to the aldo/keto reductase family.</text>
</comment>
<comment type="pathway">
    <text evidence="1">Carbohydrate metabolism; D-xylose degradation.</text>
</comment>
<dbReference type="SUPFAM" id="SSF51430">
    <property type="entry name" value="NAD(P)-linked oxidoreductase"/>
    <property type="match status" value="1"/>
</dbReference>
<proteinExistence type="inferred from homology"/>
<dbReference type="PROSITE" id="PS00062">
    <property type="entry name" value="ALDOKETO_REDUCTASE_2"/>
    <property type="match status" value="1"/>
</dbReference>
<dbReference type="PRINTS" id="PR00069">
    <property type="entry name" value="ALDKETRDTASE"/>
</dbReference>
<evidence type="ECO:0000313" key="9">
    <source>
        <dbReference type="Proteomes" id="UP001172684"/>
    </source>
</evidence>
<dbReference type="InterPro" id="IPR044487">
    <property type="entry name" value="AKR2D"/>
</dbReference>
<dbReference type="InterPro" id="IPR036812">
    <property type="entry name" value="NAD(P)_OxRdtase_dom_sf"/>
</dbReference>
<reference evidence="8" key="1">
    <citation type="submission" date="2022-10" db="EMBL/GenBank/DDBJ databases">
        <title>Culturing micro-colonial fungi from biological soil crusts in the Mojave desert and describing Neophaeococcomyces mojavensis, and introducing the new genera and species Taxawa tesnikishii.</title>
        <authorList>
            <person name="Kurbessoian T."/>
            <person name="Stajich J.E."/>
        </authorList>
    </citation>
    <scope>NUCLEOTIDE SEQUENCE</scope>
    <source>
        <strain evidence="8">TK_1</strain>
    </source>
</reference>
<accession>A0ABQ9NF50</accession>
<dbReference type="Pfam" id="PF00248">
    <property type="entry name" value="Aldo_ket_red"/>
    <property type="match status" value="1"/>
</dbReference>
<sequence length="320" mass="36132">MSSPTIKLNNGQEMPQVGFGLWKVDKADCADIVYNAIKTGYRLFDGACDYGNEKEAGEGVARAIQDSLCTRSDLFIVSKLWNSFHDPERVAPICKKQLKDWDLDYFDLYIIHFPISLKYVDPSVRYPPGFTDENGNITPGKATLESTYHAMEELVDQGLTRSIGVSNYNGALMLDLLRYARIRPATLQIEHHPYLVQQKLLDLCQREGIAVTAYSSFGPQSFRDLGMKLGHNTPLLFDHPVITKIAEKHGKTPAQVLLRWATQRGIAVIPKSKSEGRLRQNLENMGFDLNKEELEEISGLDRRLRFNDPLNYGVPIPIFA</sequence>
<organism evidence="8 9">
    <name type="scientific">Coniosporium apollinis</name>
    <dbReference type="NCBI Taxonomy" id="61459"/>
    <lineage>
        <taxon>Eukaryota</taxon>
        <taxon>Fungi</taxon>
        <taxon>Dikarya</taxon>
        <taxon>Ascomycota</taxon>
        <taxon>Pezizomycotina</taxon>
        <taxon>Dothideomycetes</taxon>
        <taxon>Dothideomycetes incertae sedis</taxon>
        <taxon>Coniosporium</taxon>
    </lineage>
</organism>
<dbReference type="Proteomes" id="UP001172684">
    <property type="component" value="Unassembled WGS sequence"/>
</dbReference>
<comment type="caution">
    <text evidence="8">The sequence shown here is derived from an EMBL/GenBank/DDBJ whole genome shotgun (WGS) entry which is preliminary data.</text>
</comment>
<gene>
    <name evidence="8" type="primary">xyl1_2</name>
    <name evidence="8" type="ORF">H2201_009198</name>
</gene>
<keyword evidence="9" id="KW-1185">Reference proteome</keyword>
<dbReference type="PROSITE" id="PS00798">
    <property type="entry name" value="ALDOKETO_REDUCTASE_1"/>
    <property type="match status" value="1"/>
</dbReference>
<dbReference type="PANTHER" id="PTHR11732">
    <property type="entry name" value="ALDO/KETO REDUCTASE"/>
    <property type="match status" value="1"/>
</dbReference>
<dbReference type="PIRSF" id="PIRSF000097">
    <property type="entry name" value="AKR"/>
    <property type="match status" value="1"/>
</dbReference>
<evidence type="ECO:0000256" key="2">
    <source>
        <dbReference type="ARBA" id="ARBA00007905"/>
    </source>
</evidence>
<evidence type="ECO:0000256" key="4">
    <source>
        <dbReference type="ARBA" id="ARBA00023002"/>
    </source>
</evidence>
<evidence type="ECO:0000313" key="8">
    <source>
        <dbReference type="EMBL" id="KAJ9652758.1"/>
    </source>
</evidence>
<keyword evidence="6" id="KW-0119">Carbohydrate metabolism</keyword>
<dbReference type="InterPro" id="IPR023210">
    <property type="entry name" value="NADP_OxRdtase_dom"/>
</dbReference>
<dbReference type="EMBL" id="JAPDRL010000386">
    <property type="protein sequence ID" value="KAJ9652758.1"/>
    <property type="molecule type" value="Genomic_DNA"/>
</dbReference>
<name>A0ABQ9NF50_9PEZI</name>
<keyword evidence="5" id="KW-0520">NAD</keyword>
<dbReference type="CDD" id="cd19115">
    <property type="entry name" value="AKR_AKR2D1"/>
    <property type="match status" value="1"/>
</dbReference>
<dbReference type="EC" id="1.1.1.307" evidence="8"/>
<dbReference type="GO" id="GO:0016491">
    <property type="term" value="F:oxidoreductase activity"/>
    <property type="evidence" value="ECO:0007669"/>
    <property type="project" value="UniProtKB-KW"/>
</dbReference>
<keyword evidence="4 8" id="KW-0560">Oxidoreductase</keyword>
<protein>
    <submittedName>
        <fullName evidence="8">D-xylose reductase</fullName>
        <ecNumber evidence="8">1.1.1.307</ecNumber>
    </submittedName>
</protein>
<evidence type="ECO:0000259" key="7">
    <source>
        <dbReference type="Pfam" id="PF00248"/>
    </source>
</evidence>
<dbReference type="InterPro" id="IPR020471">
    <property type="entry name" value="AKR"/>
</dbReference>
<dbReference type="InterPro" id="IPR018170">
    <property type="entry name" value="Aldo/ket_reductase_CS"/>
</dbReference>
<evidence type="ECO:0000256" key="3">
    <source>
        <dbReference type="ARBA" id="ARBA00022629"/>
    </source>
</evidence>
<evidence type="ECO:0000256" key="6">
    <source>
        <dbReference type="ARBA" id="ARBA00023277"/>
    </source>
</evidence>
<keyword evidence="3" id="KW-0859">Xylose metabolism</keyword>
<evidence type="ECO:0000256" key="1">
    <source>
        <dbReference type="ARBA" id="ARBA00004722"/>
    </source>
</evidence>
<feature type="domain" description="NADP-dependent oxidoreductase" evidence="7">
    <location>
        <begin position="18"/>
        <end position="300"/>
    </location>
</feature>
<evidence type="ECO:0000256" key="5">
    <source>
        <dbReference type="ARBA" id="ARBA00023027"/>
    </source>
</evidence>